<reference evidence="2" key="2">
    <citation type="submission" date="2023-11" db="EMBL/GenBank/DDBJ databases">
        <title>MicrobeMod: A computational toolkit for identifying prokaryotic methylation and restriction-modification with nanopore sequencing.</title>
        <authorList>
            <person name="Crits-Christoph A."/>
            <person name="Kang S.C."/>
            <person name="Lee H."/>
            <person name="Ostrov N."/>
        </authorList>
    </citation>
    <scope>NUCLEOTIDE SEQUENCE</scope>
    <source>
        <strain evidence="2">ATCC 51242</strain>
    </source>
</reference>
<dbReference type="KEGG" id="rrd:RradSPS_0791"/>
<dbReference type="AlphaFoldDB" id="A0A023X218"/>
<dbReference type="Proteomes" id="UP001281130">
    <property type="component" value="Unassembled WGS sequence"/>
</dbReference>
<evidence type="ECO:0000313" key="3">
    <source>
        <dbReference type="Proteomes" id="UP000025229"/>
    </source>
</evidence>
<protein>
    <submittedName>
        <fullName evidence="1">Uncharacterized protein</fullName>
    </submittedName>
</protein>
<dbReference type="HOGENOM" id="CLU_1863697_0_0_11"/>
<dbReference type="RefSeq" id="WP_038680857.1">
    <property type="nucleotide sequence ID" value="NZ_CP007514.1"/>
</dbReference>
<evidence type="ECO:0000313" key="2">
    <source>
        <dbReference type="EMBL" id="MDX5893484.1"/>
    </source>
</evidence>
<gene>
    <name evidence="1" type="ORF">RradSPS_0791</name>
    <name evidence="2" type="ORF">SIL72_05510</name>
</gene>
<dbReference type="EMBL" id="JAWXXX010000001">
    <property type="protein sequence ID" value="MDX5893484.1"/>
    <property type="molecule type" value="Genomic_DNA"/>
</dbReference>
<keyword evidence="3" id="KW-1185">Reference proteome</keyword>
<reference evidence="1 3" key="1">
    <citation type="submission" date="2014-03" db="EMBL/GenBank/DDBJ databases">
        <title>Complete genome sequence of the Radio-Resistant Rubrobacter radiotolerans RSPS-4.</title>
        <authorList>
            <person name="Egas C.C."/>
            <person name="Barroso C.C."/>
            <person name="Froufe H.J.C."/>
            <person name="Pacheco J.J."/>
            <person name="Albuquerque L.L."/>
            <person name="da Costa M.M.S."/>
        </authorList>
    </citation>
    <scope>NUCLEOTIDE SEQUENCE [LARGE SCALE GENOMIC DNA]</scope>
    <source>
        <strain evidence="1 3">RSPS-4</strain>
    </source>
</reference>
<dbReference type="STRING" id="42256.RradSPS_0791"/>
<dbReference type="EMBL" id="CP007514">
    <property type="protein sequence ID" value="AHY46074.1"/>
    <property type="molecule type" value="Genomic_DNA"/>
</dbReference>
<sequence>MGARRAFAVEPVWRTRGAGEGLRGRRGSREDAAAVSELMDLNGLPRWVAYEESFVVAEGCRGAAGLFGAVLYRLRYGGGGALVLGRPVVDPWADERSVCRALYDGAERLRRELGLGRTVAPGRRFGLQDGASVGGAG</sequence>
<name>A0A023X218_RUBRA</name>
<dbReference type="OrthoDB" id="10016664at2"/>
<dbReference type="Proteomes" id="UP000025229">
    <property type="component" value="Chromosome"/>
</dbReference>
<accession>A0A023X218</accession>
<evidence type="ECO:0000313" key="1">
    <source>
        <dbReference type="EMBL" id="AHY46074.1"/>
    </source>
</evidence>
<proteinExistence type="predicted"/>
<organism evidence="1 3">
    <name type="scientific">Rubrobacter radiotolerans</name>
    <name type="common">Arthrobacter radiotolerans</name>
    <dbReference type="NCBI Taxonomy" id="42256"/>
    <lineage>
        <taxon>Bacteria</taxon>
        <taxon>Bacillati</taxon>
        <taxon>Actinomycetota</taxon>
        <taxon>Rubrobacteria</taxon>
        <taxon>Rubrobacterales</taxon>
        <taxon>Rubrobacteraceae</taxon>
        <taxon>Rubrobacter</taxon>
    </lineage>
</organism>